<sequence>MLWEIIFREENASYYKISMLSWWSSQKDNTQNLSLNAIVVFEQLAVIPKGEAVPSRDLHKRIDKLITKYEDVVKRLKEKESFEAWHQAMKKEFYSEELAEKDDSTFIELFDQYDRFYTIAQQGPK</sequence>
<dbReference type="Proteomes" id="UP000541444">
    <property type="component" value="Unassembled WGS sequence"/>
</dbReference>
<reference evidence="1 2" key="1">
    <citation type="journal article" date="2020" name="IScience">
        <title>Genome Sequencing of the Endangered Kingdonia uniflora (Circaeasteraceae, Ranunculales) Reveals Potential Mechanisms of Evolutionary Specialization.</title>
        <authorList>
            <person name="Sun Y."/>
            <person name="Deng T."/>
            <person name="Zhang A."/>
            <person name="Moore M.J."/>
            <person name="Landis J.B."/>
            <person name="Lin N."/>
            <person name="Zhang H."/>
            <person name="Zhang X."/>
            <person name="Huang J."/>
            <person name="Zhang X."/>
            <person name="Sun H."/>
            <person name="Wang H."/>
        </authorList>
    </citation>
    <scope>NUCLEOTIDE SEQUENCE [LARGE SCALE GENOMIC DNA]</scope>
    <source>
        <strain evidence="1">TB1705</strain>
        <tissue evidence="1">Leaf</tissue>
    </source>
</reference>
<gene>
    <name evidence="1" type="ORF">GIB67_000102</name>
</gene>
<protein>
    <submittedName>
        <fullName evidence="1">Uncharacterized protein</fullName>
    </submittedName>
</protein>
<organism evidence="1 2">
    <name type="scientific">Kingdonia uniflora</name>
    <dbReference type="NCBI Taxonomy" id="39325"/>
    <lineage>
        <taxon>Eukaryota</taxon>
        <taxon>Viridiplantae</taxon>
        <taxon>Streptophyta</taxon>
        <taxon>Embryophyta</taxon>
        <taxon>Tracheophyta</taxon>
        <taxon>Spermatophyta</taxon>
        <taxon>Magnoliopsida</taxon>
        <taxon>Ranunculales</taxon>
        <taxon>Circaeasteraceae</taxon>
        <taxon>Kingdonia</taxon>
    </lineage>
</organism>
<evidence type="ECO:0000313" key="1">
    <source>
        <dbReference type="EMBL" id="KAF6150228.1"/>
    </source>
</evidence>
<dbReference type="EMBL" id="JACGCM010001752">
    <property type="protein sequence ID" value="KAF6150228.1"/>
    <property type="molecule type" value="Genomic_DNA"/>
</dbReference>
<keyword evidence="2" id="KW-1185">Reference proteome</keyword>
<name>A0A7J7M628_9MAGN</name>
<comment type="caution">
    <text evidence="1">The sequence shown here is derived from an EMBL/GenBank/DDBJ whole genome shotgun (WGS) entry which is preliminary data.</text>
</comment>
<accession>A0A7J7M628</accession>
<dbReference type="AlphaFoldDB" id="A0A7J7M628"/>
<proteinExistence type="predicted"/>
<evidence type="ECO:0000313" key="2">
    <source>
        <dbReference type="Proteomes" id="UP000541444"/>
    </source>
</evidence>
<feature type="non-terminal residue" evidence="1">
    <location>
        <position position="1"/>
    </location>
</feature>